<comment type="caution">
    <text evidence="1">The sequence shown here is derived from an EMBL/GenBank/DDBJ whole genome shotgun (WGS) entry which is preliminary data.</text>
</comment>
<evidence type="ECO:0000313" key="2">
    <source>
        <dbReference type="Proteomes" id="UP001497480"/>
    </source>
</evidence>
<organism evidence="1 2">
    <name type="scientific">Lupinus luteus</name>
    <name type="common">European yellow lupine</name>
    <dbReference type="NCBI Taxonomy" id="3873"/>
    <lineage>
        <taxon>Eukaryota</taxon>
        <taxon>Viridiplantae</taxon>
        <taxon>Streptophyta</taxon>
        <taxon>Embryophyta</taxon>
        <taxon>Tracheophyta</taxon>
        <taxon>Spermatophyta</taxon>
        <taxon>Magnoliopsida</taxon>
        <taxon>eudicotyledons</taxon>
        <taxon>Gunneridae</taxon>
        <taxon>Pentapetalae</taxon>
        <taxon>rosids</taxon>
        <taxon>fabids</taxon>
        <taxon>Fabales</taxon>
        <taxon>Fabaceae</taxon>
        <taxon>Papilionoideae</taxon>
        <taxon>50 kb inversion clade</taxon>
        <taxon>genistoids sensu lato</taxon>
        <taxon>core genistoids</taxon>
        <taxon>Genisteae</taxon>
        <taxon>Lupinus</taxon>
    </lineage>
</organism>
<dbReference type="EMBL" id="CAXHTB010000023">
    <property type="protein sequence ID" value="CAL0330931.1"/>
    <property type="molecule type" value="Genomic_DNA"/>
</dbReference>
<name>A0AAV1YC61_LUPLU</name>
<accession>A0AAV1YC61</accession>
<gene>
    <name evidence="1" type="ORF">LLUT_LOCUS31991</name>
</gene>
<protein>
    <submittedName>
        <fullName evidence="1">Uncharacterized protein</fullName>
    </submittedName>
</protein>
<keyword evidence="2" id="KW-1185">Reference proteome</keyword>
<sequence>MAMDGSRLDDNNLLLYFNAEVTSKGFGLFATNCGERRTMFAIGRKLKKNGRDMRSNYMGDMGSVTLDDYNPTNPISDAKKYVIGGPIEHKPKPMFPPHVS</sequence>
<evidence type="ECO:0000313" key="1">
    <source>
        <dbReference type="EMBL" id="CAL0330931.1"/>
    </source>
</evidence>
<dbReference type="AlphaFoldDB" id="A0AAV1YC61"/>
<proteinExistence type="predicted"/>
<reference evidence="1 2" key="1">
    <citation type="submission" date="2024-03" db="EMBL/GenBank/DDBJ databases">
        <authorList>
            <person name="Martinez-Hernandez J."/>
        </authorList>
    </citation>
    <scope>NUCLEOTIDE SEQUENCE [LARGE SCALE GENOMIC DNA]</scope>
</reference>
<dbReference type="Proteomes" id="UP001497480">
    <property type="component" value="Unassembled WGS sequence"/>
</dbReference>